<organism evidence="1">
    <name type="scientific">Medicago truncatula</name>
    <name type="common">Barrel medic</name>
    <name type="synonym">Medicago tribuloides</name>
    <dbReference type="NCBI Taxonomy" id="3880"/>
    <lineage>
        <taxon>Eukaryota</taxon>
        <taxon>Viridiplantae</taxon>
        <taxon>Streptophyta</taxon>
        <taxon>Embryophyta</taxon>
        <taxon>Tracheophyta</taxon>
        <taxon>Spermatophyta</taxon>
        <taxon>Magnoliopsida</taxon>
        <taxon>eudicotyledons</taxon>
        <taxon>Gunneridae</taxon>
        <taxon>Pentapetalae</taxon>
        <taxon>rosids</taxon>
        <taxon>fabids</taxon>
        <taxon>Fabales</taxon>
        <taxon>Fabaceae</taxon>
        <taxon>Papilionoideae</taxon>
        <taxon>50 kb inversion clade</taxon>
        <taxon>NPAAA clade</taxon>
        <taxon>Hologalegina</taxon>
        <taxon>IRL clade</taxon>
        <taxon>Trifolieae</taxon>
        <taxon>Medicago</taxon>
    </lineage>
</organism>
<evidence type="ECO:0000313" key="1">
    <source>
        <dbReference type="EMBL" id="ABN07963.1"/>
    </source>
</evidence>
<reference evidence="1" key="1">
    <citation type="submission" date="2004-10" db="EMBL/GenBank/DDBJ databases">
        <authorList>
            <person name="Town C.D."/>
        </authorList>
    </citation>
    <scope>NUCLEOTIDE SEQUENCE</scope>
</reference>
<sequence length="52" mass="5749">MSGLGIRESALIEDEWCCFWICLIKGFVLISGPSVVGAACFDRFGFRMGLFV</sequence>
<protein>
    <submittedName>
        <fullName evidence="1">Uncharacterized protein</fullName>
    </submittedName>
</protein>
<dbReference type="AlphaFoldDB" id="A2Q2U9"/>
<proteinExistence type="predicted"/>
<reference evidence="1" key="2">
    <citation type="submission" date="2007-03" db="EMBL/GenBank/DDBJ databases">
        <authorList>
            <consortium name="The International Medicago Genome Annotation Group"/>
        </authorList>
    </citation>
    <scope>NUCLEOTIDE SEQUENCE</scope>
</reference>
<gene>
    <name evidence="1" type="ORF">MtrDRAFT_AC152185g15v2</name>
</gene>
<name>A2Q2U9_MEDTR</name>
<accession>A2Q2U9</accession>
<dbReference type="EMBL" id="AC152185">
    <property type="protein sequence ID" value="ABN07963.1"/>
    <property type="molecule type" value="Genomic_DNA"/>
</dbReference>